<accession>A0ABW2PMW2</accession>
<dbReference type="GO" id="GO:0016746">
    <property type="term" value="F:acyltransferase activity"/>
    <property type="evidence" value="ECO:0007669"/>
    <property type="project" value="UniProtKB-KW"/>
</dbReference>
<dbReference type="PROSITE" id="PS51186">
    <property type="entry name" value="GNAT"/>
    <property type="match status" value="1"/>
</dbReference>
<feature type="domain" description="N-acetyltransferase" evidence="1">
    <location>
        <begin position="40"/>
        <end position="184"/>
    </location>
</feature>
<gene>
    <name evidence="2" type="ORF">ACFQO8_11730</name>
</gene>
<dbReference type="RefSeq" id="WP_214790301.1">
    <property type="nucleotide sequence ID" value="NZ_JANIEL010000033.1"/>
</dbReference>
<sequence length="185" mass="21655">MSRLSNGRQEIRNERRKEQTYGIFVQKLKGDGTMSTTSSFIVKDVTNNFKDFEEDFFRLYRTLYGDLDQLRFKERLYRHANPLVLLAFSEEQLVGFKIGYEAEPYRFYSWAGGVHPDFQKHGIGRKLMDTQLEWVEAQGFHSIRTKARNTNKGVIILNLLCGYDIMGAYTEDGEPRIMMEKQLNS</sequence>
<comment type="caution">
    <text evidence="2">The sequence shown here is derived from an EMBL/GenBank/DDBJ whole genome shotgun (WGS) entry which is preliminary data.</text>
</comment>
<dbReference type="Gene3D" id="3.40.630.30">
    <property type="match status" value="1"/>
</dbReference>
<evidence type="ECO:0000259" key="1">
    <source>
        <dbReference type="PROSITE" id="PS51186"/>
    </source>
</evidence>
<keyword evidence="3" id="KW-1185">Reference proteome</keyword>
<dbReference type="InterPro" id="IPR000182">
    <property type="entry name" value="GNAT_dom"/>
</dbReference>
<reference evidence="3" key="1">
    <citation type="journal article" date="2019" name="Int. J. Syst. Evol. Microbiol.">
        <title>The Global Catalogue of Microorganisms (GCM) 10K type strain sequencing project: providing services to taxonomists for standard genome sequencing and annotation.</title>
        <authorList>
            <consortium name="The Broad Institute Genomics Platform"/>
            <consortium name="The Broad Institute Genome Sequencing Center for Infectious Disease"/>
            <person name="Wu L."/>
            <person name="Ma J."/>
        </authorList>
    </citation>
    <scope>NUCLEOTIDE SEQUENCE [LARGE SCALE GENOMIC DNA]</scope>
    <source>
        <strain evidence="3">CCUG 55590</strain>
    </source>
</reference>
<dbReference type="EC" id="2.3.-.-" evidence="2"/>
<keyword evidence="2" id="KW-0808">Transferase</keyword>
<evidence type="ECO:0000313" key="3">
    <source>
        <dbReference type="Proteomes" id="UP001596439"/>
    </source>
</evidence>
<dbReference type="SUPFAM" id="SSF55729">
    <property type="entry name" value="Acyl-CoA N-acyltransferases (Nat)"/>
    <property type="match status" value="1"/>
</dbReference>
<dbReference type="EMBL" id="JBHTCE010000002">
    <property type="protein sequence ID" value="MFC7390814.1"/>
    <property type="molecule type" value="Genomic_DNA"/>
</dbReference>
<dbReference type="Pfam" id="PF00583">
    <property type="entry name" value="Acetyltransf_1"/>
    <property type="match status" value="1"/>
</dbReference>
<dbReference type="InterPro" id="IPR016181">
    <property type="entry name" value="Acyl_CoA_acyltransferase"/>
</dbReference>
<keyword evidence="2" id="KW-0012">Acyltransferase</keyword>
<name>A0ABW2PMW2_9BACL</name>
<evidence type="ECO:0000313" key="2">
    <source>
        <dbReference type="EMBL" id="MFC7390814.1"/>
    </source>
</evidence>
<protein>
    <submittedName>
        <fullName evidence="2">GNAT family N-acetyltransferase</fullName>
        <ecNumber evidence="2">2.3.-.-</ecNumber>
    </submittedName>
</protein>
<organism evidence="2 3">
    <name type="scientific">Exiguobacterium aestuarii</name>
    <dbReference type="NCBI Taxonomy" id="273527"/>
    <lineage>
        <taxon>Bacteria</taxon>
        <taxon>Bacillati</taxon>
        <taxon>Bacillota</taxon>
        <taxon>Bacilli</taxon>
        <taxon>Bacillales</taxon>
        <taxon>Bacillales Family XII. Incertae Sedis</taxon>
        <taxon>Exiguobacterium</taxon>
    </lineage>
</organism>
<dbReference type="CDD" id="cd04301">
    <property type="entry name" value="NAT_SF"/>
    <property type="match status" value="1"/>
</dbReference>
<dbReference type="Proteomes" id="UP001596439">
    <property type="component" value="Unassembled WGS sequence"/>
</dbReference>
<proteinExistence type="predicted"/>